<feature type="signal peptide" evidence="19">
    <location>
        <begin position="1"/>
        <end position="22"/>
    </location>
</feature>
<dbReference type="InterPro" id="IPR015683">
    <property type="entry name" value="Ionotropic_Glu_rcpt"/>
</dbReference>
<keyword evidence="6" id="KW-0770">Synapse</keyword>
<organism evidence="22 23">
    <name type="scientific">Nasonia vitripennis</name>
    <name type="common">Parasitic wasp</name>
    <dbReference type="NCBI Taxonomy" id="7425"/>
    <lineage>
        <taxon>Eukaryota</taxon>
        <taxon>Metazoa</taxon>
        <taxon>Ecdysozoa</taxon>
        <taxon>Arthropoda</taxon>
        <taxon>Hexapoda</taxon>
        <taxon>Insecta</taxon>
        <taxon>Pterygota</taxon>
        <taxon>Neoptera</taxon>
        <taxon>Endopterygota</taxon>
        <taxon>Hymenoptera</taxon>
        <taxon>Apocrita</taxon>
        <taxon>Proctotrupomorpha</taxon>
        <taxon>Chalcidoidea</taxon>
        <taxon>Pteromalidae</taxon>
        <taxon>Pteromalinae</taxon>
        <taxon>Nasonia</taxon>
    </lineage>
</organism>
<keyword evidence="11" id="KW-0628">Postsynaptic cell membrane</keyword>
<dbReference type="SUPFAM" id="SSF53822">
    <property type="entry name" value="Periplasmic binding protein-like I"/>
    <property type="match status" value="1"/>
</dbReference>
<dbReference type="InParanoid" id="A0A7M7Q590"/>
<dbReference type="PRINTS" id="PR00177">
    <property type="entry name" value="NMDARECEPTOR"/>
</dbReference>
<keyword evidence="8 18" id="KW-0472">Membrane</keyword>
<dbReference type="GO" id="GO:0015276">
    <property type="term" value="F:ligand-gated monoatomic ion channel activity"/>
    <property type="evidence" value="ECO:0007669"/>
    <property type="project" value="InterPro"/>
</dbReference>
<evidence type="ECO:0000256" key="15">
    <source>
        <dbReference type="PIRSR" id="PIRSR601508-1"/>
    </source>
</evidence>
<feature type="domain" description="Ionotropic glutamate receptor L-glutamate and glycine-binding" evidence="21">
    <location>
        <begin position="421"/>
        <end position="486"/>
    </location>
</feature>
<dbReference type="InterPro" id="IPR019594">
    <property type="entry name" value="Glu/Gly-bd"/>
</dbReference>
<dbReference type="InterPro" id="IPR001828">
    <property type="entry name" value="ANF_lig-bd_rcpt"/>
</dbReference>
<dbReference type="GO" id="GO:0045211">
    <property type="term" value="C:postsynaptic membrane"/>
    <property type="evidence" value="ECO:0007669"/>
    <property type="project" value="UniProtKB-SubCell"/>
</dbReference>
<feature type="domain" description="Ionotropic glutamate receptor C-terminal" evidence="20">
    <location>
        <begin position="411"/>
        <end position="780"/>
    </location>
</feature>
<evidence type="ECO:0000256" key="18">
    <source>
        <dbReference type="SAM" id="Phobius"/>
    </source>
</evidence>
<keyword evidence="5 18" id="KW-1133">Transmembrane helix</keyword>
<keyword evidence="17" id="KW-1015">Disulfide bond</keyword>
<evidence type="ECO:0000256" key="8">
    <source>
        <dbReference type="ARBA" id="ARBA00023136"/>
    </source>
</evidence>
<comment type="similarity">
    <text evidence="1">Belongs to the glutamate-gated ion channel (TC 1.A.10.1) family.</text>
</comment>
<feature type="transmembrane region" description="Helical" evidence="18">
    <location>
        <begin position="618"/>
        <end position="640"/>
    </location>
</feature>
<dbReference type="Pfam" id="PF10613">
    <property type="entry name" value="Lig_chan-Glu_bd"/>
    <property type="match status" value="1"/>
</dbReference>
<evidence type="ECO:0000256" key="3">
    <source>
        <dbReference type="ARBA" id="ARBA00022475"/>
    </source>
</evidence>
<keyword evidence="4 18" id="KW-0812">Transmembrane</keyword>
<evidence type="ECO:0000256" key="10">
    <source>
        <dbReference type="ARBA" id="ARBA00023180"/>
    </source>
</evidence>
<keyword evidence="2" id="KW-0813">Transport</keyword>
<dbReference type="PANTHER" id="PTHR18966">
    <property type="entry name" value="IONOTROPIC GLUTAMATE RECEPTOR"/>
    <property type="match status" value="1"/>
</dbReference>
<feature type="transmembrane region" description="Helical" evidence="18">
    <location>
        <begin position="807"/>
        <end position="831"/>
    </location>
</feature>
<sequence length="868" mass="98530">MTISFGTCYKYIFFLQLSVVMAFPEKIPVGSLFQTDNLSQRIFIASLEEMNSQFDKEDVDAIKLEFTSYNVSSDILDVTHKVCTLLEKGTTAIFAHLDRLNIFHLQSMCDSMEIPFITVQWDPYQIRGKSINLYPNAAVLSEIFPQLIKEMEWKQFALVYDSTDSLIRLNKALTKKWTYGDIPISFYRIEKNTNYRFTLGQIKHSGEKNIIIDCSYDILEDLLQQALEVGIITEYFNLLITSLDLHTINLKPYQYSGVNLTGIRLIQPEGYTTIQEIMIRQESYFKLKKYPNFRTEHALIYDSVKIFAEGFKRLKSATKGNLKKIVCNKTESWEHGISLNNFIKSVDIKGLTGPICFDNAGFRSNFEIGIFSLEYSGIKETGKWNSSKNVEWFINTSSGSNQDSLSLHNTTFRVLIALTKPYGMLKETVSKMSGNEQYEGFAIDIIHEISKMLGFNYTFSVQMDNVYGSLNQDTKQWNGMLRKIIDDEADLAITDLTITEEREKAVDFTMPFMNLGISILYQKPKAAPPSLMSFLLPFSTNVWLYLIGVYIVVSTLFFVIGRMCPAEWNNVYPCIEDPDELENQFTFRNSLWFCIGAVMQQGSEIAPIGNSTRMLAGCWWFFCLIIANSYTANLAAFLTVETIDRPIKNVDSLANQNIIKYGAKKGGSTLDFFKASNSSTYVKMYQYMIANEKEVLTADNDEGKKKVLTENYAFLMESSSIEYIQERECNLSQIGGLLDQKGYGIAMKKNASYRNDLSSAVLKLQEKGVLTSLKNKWWKEKGGGGRCQEDSSGNQAKELGLANVGGVFLVLIVGVALSFIGTIFEFMYSIIINSNKNKSIKIKDNLKSELNFIIKFGVSTKPVNDLDL</sequence>
<evidence type="ECO:0000256" key="5">
    <source>
        <dbReference type="ARBA" id="ARBA00022989"/>
    </source>
</evidence>
<feature type="chain" id="PRO_5029716691" evidence="19">
    <location>
        <begin position="23"/>
        <end position="868"/>
    </location>
</feature>
<dbReference type="Gene3D" id="3.40.190.10">
    <property type="entry name" value="Periplasmic binding protein-like II"/>
    <property type="match status" value="3"/>
</dbReference>
<feature type="binding site" evidence="15">
    <location>
        <position position="497"/>
    </location>
    <ligand>
        <name>L-glutamate</name>
        <dbReference type="ChEBI" id="CHEBI:29985"/>
    </ligand>
</feature>
<dbReference type="RefSeq" id="XP_031781823.1">
    <property type="nucleotide sequence ID" value="XM_031925963.2"/>
</dbReference>
<proteinExistence type="inferred from homology"/>
<comment type="subcellular location">
    <subcellularLocation>
        <location evidence="14">Postsynaptic cell membrane</location>
        <topology evidence="14">Multi-pass membrane protein</topology>
    </subcellularLocation>
</comment>
<feature type="binding site" evidence="15">
    <location>
        <position position="668"/>
    </location>
    <ligand>
        <name>L-glutamate</name>
        <dbReference type="ChEBI" id="CHEBI:29985"/>
    </ligand>
</feature>
<evidence type="ECO:0000256" key="14">
    <source>
        <dbReference type="ARBA" id="ARBA00034104"/>
    </source>
</evidence>
<reference evidence="22" key="1">
    <citation type="submission" date="2021-01" db="UniProtKB">
        <authorList>
            <consortium name="EnsemblMetazoa"/>
        </authorList>
    </citation>
    <scope>IDENTIFICATION</scope>
</reference>
<dbReference type="FunFam" id="1.10.287.70:FF:000010">
    <property type="entry name" value="Putative glutamate receptor ionotropic kainate 1"/>
    <property type="match status" value="1"/>
</dbReference>
<name>A0A7M7Q590_NASVI</name>
<evidence type="ECO:0000256" key="1">
    <source>
        <dbReference type="ARBA" id="ARBA00008685"/>
    </source>
</evidence>
<dbReference type="AlphaFoldDB" id="A0A7M7Q590"/>
<evidence type="ECO:0000256" key="19">
    <source>
        <dbReference type="SAM" id="SignalP"/>
    </source>
</evidence>
<dbReference type="Proteomes" id="UP000002358">
    <property type="component" value="Unassembled WGS sequence"/>
</dbReference>
<feature type="binding site" evidence="15">
    <location>
        <position position="502"/>
    </location>
    <ligand>
        <name>L-glutamate</name>
        <dbReference type="ChEBI" id="CHEBI:29985"/>
    </ligand>
</feature>
<dbReference type="Pfam" id="PF01094">
    <property type="entry name" value="ANF_receptor"/>
    <property type="match status" value="1"/>
</dbReference>
<feature type="site" description="Interaction with the cone snail toxin Con-ikot-ikot" evidence="16">
    <location>
        <position position="674"/>
    </location>
</feature>
<dbReference type="Gene3D" id="1.10.287.70">
    <property type="match status" value="1"/>
</dbReference>
<dbReference type="SMART" id="SM00918">
    <property type="entry name" value="Lig_chan-Glu_bd"/>
    <property type="match status" value="1"/>
</dbReference>
<evidence type="ECO:0000256" key="11">
    <source>
        <dbReference type="ARBA" id="ARBA00023257"/>
    </source>
</evidence>
<dbReference type="FunCoup" id="A0A7M7Q590">
    <property type="interactions" value="4"/>
</dbReference>
<feature type="site" description="Interaction with the cone snail toxin Con-ikot-ikot" evidence="16">
    <location>
        <position position="763"/>
    </location>
</feature>
<dbReference type="SUPFAM" id="SSF53850">
    <property type="entry name" value="Periplasmic binding protein-like II"/>
    <property type="match status" value="1"/>
</dbReference>
<dbReference type="EnsemblMetazoa" id="XM_031925963">
    <property type="protein sequence ID" value="XP_031781823"/>
    <property type="gene ID" value="LOC100115531"/>
</dbReference>
<keyword evidence="13" id="KW-0407">Ion channel</keyword>
<feature type="binding site" evidence="15">
    <location>
        <position position="669"/>
    </location>
    <ligand>
        <name>L-glutamate</name>
        <dbReference type="ChEBI" id="CHEBI:29985"/>
    </ligand>
</feature>
<feature type="site" description="Crucial to convey clamshell closure to channel opening" evidence="16">
    <location>
        <position position="647"/>
    </location>
</feature>
<dbReference type="GO" id="GO:0038023">
    <property type="term" value="F:signaling receptor activity"/>
    <property type="evidence" value="ECO:0007669"/>
    <property type="project" value="InterPro"/>
</dbReference>
<keyword evidence="23" id="KW-1185">Reference proteome</keyword>
<dbReference type="KEGG" id="nvi:100115531"/>
<dbReference type="GeneID" id="100115531"/>
<dbReference type="FunFam" id="3.40.190.10:FF:000061">
    <property type="entry name" value="Glutamate receptor, ionotropic kainate"/>
    <property type="match status" value="1"/>
</dbReference>
<evidence type="ECO:0000256" key="13">
    <source>
        <dbReference type="ARBA" id="ARBA00023303"/>
    </source>
</evidence>
<dbReference type="Pfam" id="PF00060">
    <property type="entry name" value="Lig_chan"/>
    <property type="match status" value="1"/>
</dbReference>
<dbReference type="SMART" id="SM00079">
    <property type="entry name" value="PBPe"/>
    <property type="match status" value="1"/>
</dbReference>
<evidence type="ECO:0000256" key="4">
    <source>
        <dbReference type="ARBA" id="ARBA00022692"/>
    </source>
</evidence>
<dbReference type="SMR" id="A0A7M7Q590"/>
<evidence type="ECO:0000256" key="9">
    <source>
        <dbReference type="ARBA" id="ARBA00023170"/>
    </source>
</evidence>
<dbReference type="InterPro" id="IPR001320">
    <property type="entry name" value="Iontro_rcpt_C"/>
</dbReference>
<evidence type="ECO:0000313" key="22">
    <source>
        <dbReference type="EnsemblMetazoa" id="XP_031781823"/>
    </source>
</evidence>
<evidence type="ECO:0000256" key="17">
    <source>
        <dbReference type="PIRSR" id="PIRSR601508-3"/>
    </source>
</evidence>
<keyword evidence="10" id="KW-0325">Glycoprotein</keyword>
<feature type="disulfide bond" evidence="17">
    <location>
        <begin position="729"/>
        <end position="787"/>
    </location>
</feature>
<evidence type="ECO:0000256" key="16">
    <source>
        <dbReference type="PIRSR" id="PIRSR601508-2"/>
    </source>
</evidence>
<protein>
    <submittedName>
        <fullName evidence="22">Uncharacterized protein</fullName>
    </submittedName>
</protein>
<evidence type="ECO:0000313" key="23">
    <source>
        <dbReference type="Proteomes" id="UP000002358"/>
    </source>
</evidence>
<evidence type="ECO:0000256" key="7">
    <source>
        <dbReference type="ARBA" id="ARBA00023065"/>
    </source>
</evidence>
<dbReference type="InterPro" id="IPR001508">
    <property type="entry name" value="Iono_Glu_rcpt_met"/>
</dbReference>
<feature type="binding site" evidence="15">
    <location>
        <position position="717"/>
    </location>
    <ligand>
        <name>L-glutamate</name>
        <dbReference type="ChEBI" id="CHEBI:29985"/>
    </ligand>
</feature>
<keyword evidence="9" id="KW-0675">Receptor</keyword>
<keyword evidence="3" id="KW-1003">Cell membrane</keyword>
<evidence type="ECO:0000256" key="2">
    <source>
        <dbReference type="ARBA" id="ARBA00022448"/>
    </source>
</evidence>
<evidence type="ECO:0000256" key="6">
    <source>
        <dbReference type="ARBA" id="ARBA00023018"/>
    </source>
</evidence>
<evidence type="ECO:0000256" key="12">
    <source>
        <dbReference type="ARBA" id="ARBA00023286"/>
    </source>
</evidence>
<dbReference type="FunFam" id="3.40.190.10:FF:000147">
    <property type="entry name" value="Uncharacterized protein, isoform C"/>
    <property type="match status" value="1"/>
</dbReference>
<dbReference type="Gene3D" id="3.40.50.2300">
    <property type="match status" value="2"/>
</dbReference>
<dbReference type="OrthoDB" id="5984008at2759"/>
<keyword evidence="12" id="KW-1071">Ligand-gated ion channel</keyword>
<keyword evidence="7" id="KW-0406">Ion transport</keyword>
<evidence type="ECO:0000259" key="20">
    <source>
        <dbReference type="SMART" id="SM00079"/>
    </source>
</evidence>
<accession>A0A7M7Q590</accession>
<keyword evidence="19" id="KW-0732">Signal</keyword>
<feature type="transmembrane region" description="Helical" evidence="18">
    <location>
        <begin position="542"/>
        <end position="560"/>
    </location>
</feature>
<dbReference type="InterPro" id="IPR028082">
    <property type="entry name" value="Peripla_BP_I"/>
</dbReference>
<evidence type="ECO:0000259" key="21">
    <source>
        <dbReference type="SMART" id="SM00918"/>
    </source>
</evidence>